<proteinExistence type="predicted"/>
<comment type="caution">
    <text evidence="4">The sequence shown here is derived from an EMBL/GenBank/DDBJ whole genome shotgun (WGS) entry which is preliminary data.</text>
</comment>
<evidence type="ECO:0000313" key="5">
    <source>
        <dbReference type="Proteomes" id="UP001500359"/>
    </source>
</evidence>
<protein>
    <submittedName>
        <fullName evidence="4">GNAT family N-acetyltransferase</fullName>
    </submittedName>
</protein>
<feature type="domain" description="N-acetyltransferase" evidence="3">
    <location>
        <begin position="1"/>
        <end position="149"/>
    </location>
</feature>
<evidence type="ECO:0000256" key="2">
    <source>
        <dbReference type="ARBA" id="ARBA00023315"/>
    </source>
</evidence>
<dbReference type="InterPro" id="IPR000182">
    <property type="entry name" value="GNAT_dom"/>
</dbReference>
<dbReference type="CDD" id="cd04301">
    <property type="entry name" value="NAT_SF"/>
    <property type="match status" value="1"/>
</dbReference>
<dbReference type="Proteomes" id="UP001500359">
    <property type="component" value="Unassembled WGS sequence"/>
</dbReference>
<keyword evidence="2" id="KW-0012">Acyltransferase</keyword>
<dbReference type="PANTHER" id="PTHR43877:SF2">
    <property type="entry name" value="AMINOALKYLPHOSPHONATE N-ACETYLTRANSFERASE-RELATED"/>
    <property type="match status" value="1"/>
</dbReference>
<dbReference type="InterPro" id="IPR016181">
    <property type="entry name" value="Acyl_CoA_acyltransferase"/>
</dbReference>
<name>A0ABN1LEI7_9ALTE</name>
<evidence type="ECO:0000313" key="4">
    <source>
        <dbReference type="EMBL" id="GAA0853486.1"/>
    </source>
</evidence>
<dbReference type="InterPro" id="IPR050832">
    <property type="entry name" value="Bact_Acetyltransf"/>
</dbReference>
<evidence type="ECO:0000256" key="1">
    <source>
        <dbReference type="ARBA" id="ARBA00022679"/>
    </source>
</evidence>
<dbReference type="PROSITE" id="PS51186">
    <property type="entry name" value="GNAT"/>
    <property type="match status" value="1"/>
</dbReference>
<organism evidence="4 5">
    <name type="scientific">Aliiglaciecola litoralis</name>
    <dbReference type="NCBI Taxonomy" id="582857"/>
    <lineage>
        <taxon>Bacteria</taxon>
        <taxon>Pseudomonadati</taxon>
        <taxon>Pseudomonadota</taxon>
        <taxon>Gammaproteobacteria</taxon>
        <taxon>Alteromonadales</taxon>
        <taxon>Alteromonadaceae</taxon>
        <taxon>Aliiglaciecola</taxon>
    </lineage>
</organism>
<dbReference type="RefSeq" id="WP_343856400.1">
    <property type="nucleotide sequence ID" value="NZ_BAAAFD010000001.1"/>
</dbReference>
<keyword evidence="1" id="KW-0808">Transferase</keyword>
<dbReference type="EMBL" id="BAAAFD010000001">
    <property type="protein sequence ID" value="GAA0853486.1"/>
    <property type="molecule type" value="Genomic_DNA"/>
</dbReference>
<accession>A0ABN1LEI7</accession>
<dbReference type="Gene3D" id="3.40.630.30">
    <property type="match status" value="1"/>
</dbReference>
<evidence type="ECO:0000259" key="3">
    <source>
        <dbReference type="PROSITE" id="PS51186"/>
    </source>
</evidence>
<gene>
    <name evidence="4" type="ORF">GCM10009114_06350</name>
</gene>
<dbReference type="SUPFAM" id="SSF55729">
    <property type="entry name" value="Acyl-CoA N-acyltransferases (Nat)"/>
    <property type="match status" value="1"/>
</dbReference>
<sequence>MNIRRAEQQDLTALVEFNQAMAMETENKQLDQQTLTAGVRALLEDSNKGFYLVAELQDKQIAGSLMVTYEWSDWRNSQFWWIQSVYVKPQNRRTGVYAGLYNKVKELASETSGVCGFRLYVEKDNLIAQRTYESLGMHSSHYYMYETEE</sequence>
<keyword evidence="5" id="KW-1185">Reference proteome</keyword>
<dbReference type="PANTHER" id="PTHR43877">
    <property type="entry name" value="AMINOALKYLPHOSPHONATE N-ACETYLTRANSFERASE-RELATED-RELATED"/>
    <property type="match status" value="1"/>
</dbReference>
<reference evidence="4 5" key="1">
    <citation type="journal article" date="2019" name="Int. J. Syst. Evol. Microbiol.">
        <title>The Global Catalogue of Microorganisms (GCM) 10K type strain sequencing project: providing services to taxonomists for standard genome sequencing and annotation.</title>
        <authorList>
            <consortium name="The Broad Institute Genomics Platform"/>
            <consortium name="The Broad Institute Genome Sequencing Center for Infectious Disease"/>
            <person name="Wu L."/>
            <person name="Ma J."/>
        </authorList>
    </citation>
    <scope>NUCLEOTIDE SEQUENCE [LARGE SCALE GENOMIC DNA]</scope>
    <source>
        <strain evidence="4 5">JCM 15896</strain>
    </source>
</reference>
<dbReference type="Pfam" id="PF00583">
    <property type="entry name" value="Acetyltransf_1"/>
    <property type="match status" value="1"/>
</dbReference>